<dbReference type="AlphaFoldDB" id="A0A1Y6MDX7"/>
<evidence type="ECO:0000313" key="3">
    <source>
        <dbReference type="Proteomes" id="UP000195719"/>
    </source>
</evidence>
<evidence type="ECO:0000313" key="2">
    <source>
        <dbReference type="EMBL" id="SMY33978.1"/>
    </source>
</evidence>
<keyword evidence="3" id="KW-1185">Reference proteome</keyword>
<dbReference type="Gene3D" id="2.60.120.200">
    <property type="match status" value="1"/>
</dbReference>
<dbReference type="SUPFAM" id="SSF56300">
    <property type="entry name" value="Metallo-dependent phosphatases"/>
    <property type="match status" value="1"/>
</dbReference>
<organism evidence="2 3">
    <name type="scientific">Photobacterium andalusiense</name>
    <dbReference type="NCBI Taxonomy" id="2204296"/>
    <lineage>
        <taxon>Bacteria</taxon>
        <taxon>Pseudomonadati</taxon>
        <taxon>Pseudomonadota</taxon>
        <taxon>Gammaproteobacteria</taxon>
        <taxon>Vibrionales</taxon>
        <taxon>Vibrionaceae</taxon>
        <taxon>Photobacterium</taxon>
    </lineage>
</organism>
<dbReference type="Gene3D" id="3.60.21.10">
    <property type="match status" value="1"/>
</dbReference>
<gene>
    <name evidence="2" type="ORF">PAND9192_01102</name>
</gene>
<dbReference type="InterPro" id="IPR051918">
    <property type="entry name" value="STPP_CPPED1"/>
</dbReference>
<sequence>MPILWFLDVTVLIGMFTRRLFLKGTVATMVATYLTGCNSSSNNSNDDKDNTHQDWKLVILPDTQKYSENSPERYLSQTQWIADNWKNERIPFTIHLGDLVEHDDQPTEWQAATQAMDILGASINTPYSVLCGNHDLAEGDKYDINRQDSEPFLNYFSQDKLLSVTTCITVSECGFNSCHLFKAPNSDQQFLVFAIDWNPSPQTFDWVQQVLDDYKEIPAIFSTHQLLNIDSDGKSPLITSKGFEFWIDFIHKNDQIFLTINGHHHGAANMVAQNAYGRDVLMMVVDYQAMYWGGNGMLRTIGFDYSNNKLVIRSFSPWVQNIPEDERTPFDLPDLTDECNQFEFPINFNDRFSQLNEGEIITPPGLIDGTVGYWLLDQENMMRVDNEGDITTMFQDLSGNGSHFKMQPRKANQAALNSYFDFSNSKPNSGNSSGSILLKGNKATDSGAYLSTLGSALTQNNWEQGYTIETFLQLPDDWESDRSRWGGIFCQQASCNDFTPNSGEDPAIVMAISSLREMQWVTMDNKKQDTTTAWSWDLGTSRWFHIAIINDGRFTKMYIDGIEVMRNPEQQSTGIAIKENANWLIGSSCSNGELHNPLYGYVSELRIVNRALTLNELLFNN</sequence>
<dbReference type="SUPFAM" id="SSF49899">
    <property type="entry name" value="Concanavalin A-like lectins/glucanases"/>
    <property type="match status" value="1"/>
</dbReference>
<dbReference type="EMBL" id="FYAJ01000002">
    <property type="protein sequence ID" value="SMY33978.1"/>
    <property type="molecule type" value="Genomic_DNA"/>
</dbReference>
<reference evidence="3" key="1">
    <citation type="submission" date="2017-06" db="EMBL/GenBank/DDBJ databases">
        <authorList>
            <person name="Rodrigo-Torres L."/>
            <person name="Arahal R.D."/>
            <person name="Lucena T."/>
        </authorList>
    </citation>
    <scope>NUCLEOTIDE SEQUENCE [LARGE SCALE GENOMIC DNA]</scope>
    <source>
        <strain evidence="3">CECT 9192</strain>
    </source>
</reference>
<name>A0A1Y6MDX7_9GAMM</name>
<dbReference type="PANTHER" id="PTHR43143">
    <property type="entry name" value="METALLOPHOSPHOESTERASE, CALCINEURIN SUPERFAMILY"/>
    <property type="match status" value="1"/>
</dbReference>
<dbReference type="Pfam" id="PF00149">
    <property type="entry name" value="Metallophos"/>
    <property type="match status" value="1"/>
</dbReference>
<dbReference type="GO" id="GO:0016787">
    <property type="term" value="F:hydrolase activity"/>
    <property type="evidence" value="ECO:0007669"/>
    <property type="project" value="InterPro"/>
</dbReference>
<dbReference type="InterPro" id="IPR004843">
    <property type="entry name" value="Calcineurin-like_PHP"/>
</dbReference>
<proteinExistence type="predicted"/>
<dbReference type="Proteomes" id="UP000195719">
    <property type="component" value="Unassembled WGS sequence"/>
</dbReference>
<protein>
    <recommendedName>
        <fullName evidence="1">Calcineurin-like phosphoesterase domain-containing protein</fullName>
    </recommendedName>
</protein>
<accession>A0A1Y6MDX7</accession>
<feature type="domain" description="Calcineurin-like phosphoesterase" evidence="1">
    <location>
        <begin position="72"/>
        <end position="265"/>
    </location>
</feature>
<dbReference type="InterPro" id="IPR013320">
    <property type="entry name" value="ConA-like_dom_sf"/>
</dbReference>
<dbReference type="PANTHER" id="PTHR43143:SF5">
    <property type="entry name" value="SECRETED PROTEIN"/>
    <property type="match status" value="1"/>
</dbReference>
<dbReference type="InterPro" id="IPR029052">
    <property type="entry name" value="Metallo-depent_PP-like"/>
</dbReference>
<dbReference type="Pfam" id="PF13385">
    <property type="entry name" value="Laminin_G_3"/>
    <property type="match status" value="1"/>
</dbReference>
<evidence type="ECO:0000259" key="1">
    <source>
        <dbReference type="Pfam" id="PF00149"/>
    </source>
</evidence>